<name>A0A223EBZ8_9BACI</name>
<feature type="transmembrane region" description="Helical" evidence="1">
    <location>
        <begin position="6"/>
        <end position="26"/>
    </location>
</feature>
<dbReference type="GeneID" id="56471422"/>
<dbReference type="OrthoDB" id="2650741at2"/>
<keyword evidence="1" id="KW-0472">Membrane</keyword>
<evidence type="ECO:0000256" key="1">
    <source>
        <dbReference type="SAM" id="Phobius"/>
    </source>
</evidence>
<dbReference type="RefSeq" id="WP_063233388.1">
    <property type="nucleotide sequence ID" value="NZ_BCVO01000009.1"/>
</dbReference>
<accession>A0A223EBZ8</accession>
<evidence type="ECO:0000313" key="3">
    <source>
        <dbReference type="Proteomes" id="UP000214618"/>
    </source>
</evidence>
<evidence type="ECO:0000313" key="2">
    <source>
        <dbReference type="EMBL" id="ASS92789.1"/>
    </source>
</evidence>
<feature type="transmembrane region" description="Helical" evidence="1">
    <location>
        <begin position="33"/>
        <end position="51"/>
    </location>
</feature>
<protein>
    <submittedName>
        <fullName evidence="2">Uncharacterized protein</fullName>
    </submittedName>
</protein>
<dbReference type="Proteomes" id="UP000214618">
    <property type="component" value="Chromosome"/>
</dbReference>
<dbReference type="EMBL" id="CP017704">
    <property type="protein sequence ID" value="ASS92789.1"/>
    <property type="molecule type" value="Genomic_DNA"/>
</dbReference>
<keyword evidence="1" id="KW-0812">Transmembrane</keyword>
<gene>
    <name evidence="2" type="ORF">BS1321_01620</name>
</gene>
<reference evidence="2 3" key="1">
    <citation type="submission" date="2016-10" db="EMBL/GenBank/DDBJ databases">
        <title>The whole genome sequencing and assembly of Bacillus simplex DSM 1321 strain.</title>
        <authorList>
            <person name="Park M.-K."/>
            <person name="Lee Y.-J."/>
            <person name="Yi H."/>
            <person name="Bahn Y.-S."/>
            <person name="Kim J.F."/>
            <person name="Lee D.-W."/>
        </authorList>
    </citation>
    <scope>NUCLEOTIDE SEQUENCE [LARGE SCALE GENOMIC DNA]</scope>
    <source>
        <strain evidence="2 3">DSM 1321</strain>
    </source>
</reference>
<keyword evidence="1" id="KW-1133">Transmembrane helix</keyword>
<organism evidence="2 3">
    <name type="scientific">Peribacillus simplex NBRC 15720 = DSM 1321</name>
    <dbReference type="NCBI Taxonomy" id="1349754"/>
    <lineage>
        <taxon>Bacteria</taxon>
        <taxon>Bacillati</taxon>
        <taxon>Bacillota</taxon>
        <taxon>Bacilli</taxon>
        <taxon>Bacillales</taxon>
        <taxon>Bacillaceae</taxon>
        <taxon>Peribacillus</taxon>
    </lineage>
</organism>
<feature type="transmembrane region" description="Helical" evidence="1">
    <location>
        <begin position="63"/>
        <end position="88"/>
    </location>
</feature>
<sequence>MSNLVTLTIASEAFLLLSFIIIILSTRNPKKNVLIVILFIIGAAPLLYLAIDHVKNDYMDANIGLGLAFMYTWIYSAVAFIIAIILLVKKKRNNNISKEQ</sequence>
<dbReference type="AlphaFoldDB" id="A0A223EBZ8"/>
<proteinExistence type="predicted"/>